<feature type="compositionally biased region" description="Basic and acidic residues" evidence="1">
    <location>
        <begin position="81"/>
        <end position="93"/>
    </location>
</feature>
<sequence length="102" mass="11553">MTSLTRHALPNATVYVAACARHDFAAVRNAKPLQGCLFVTVVSEPRRALRSDKLSGLLRSEQLRACKGACTVQERARAKTQRIDAREALTHERARQRKRERR</sequence>
<evidence type="ECO:0000313" key="3">
    <source>
        <dbReference type="Proteomes" id="UP000195569"/>
    </source>
</evidence>
<comment type="caution">
    <text evidence="2">The sequence shown here is derived from an EMBL/GenBank/DDBJ whole genome shotgun (WGS) entry which is preliminary data.</text>
</comment>
<proteinExistence type="predicted"/>
<evidence type="ECO:0000256" key="1">
    <source>
        <dbReference type="SAM" id="MobiDB-lite"/>
    </source>
</evidence>
<protein>
    <submittedName>
        <fullName evidence="2">Uncharacterized protein</fullName>
    </submittedName>
</protein>
<dbReference type="AlphaFoldDB" id="A0A1N7SG61"/>
<gene>
    <name evidence="2" type="ORF">BN2476_500192</name>
</gene>
<feature type="region of interest" description="Disordered" evidence="1">
    <location>
        <begin position="81"/>
        <end position="102"/>
    </location>
</feature>
<name>A0A1N7SG61_9BURK</name>
<organism evidence="2 3">
    <name type="scientific">Paraburkholderia piptadeniae</name>
    <dbReference type="NCBI Taxonomy" id="1701573"/>
    <lineage>
        <taxon>Bacteria</taxon>
        <taxon>Pseudomonadati</taxon>
        <taxon>Pseudomonadota</taxon>
        <taxon>Betaproteobacteria</taxon>
        <taxon>Burkholderiales</taxon>
        <taxon>Burkholderiaceae</taxon>
        <taxon>Paraburkholderia</taxon>
    </lineage>
</organism>
<dbReference type="Proteomes" id="UP000195569">
    <property type="component" value="Unassembled WGS sequence"/>
</dbReference>
<reference evidence="2" key="1">
    <citation type="submission" date="2016-12" db="EMBL/GenBank/DDBJ databases">
        <authorList>
            <person name="Moulin L."/>
        </authorList>
    </citation>
    <scope>NUCLEOTIDE SEQUENCE [LARGE SCALE GENOMIC DNA]</scope>
    <source>
        <strain evidence="2">STM 7183</strain>
    </source>
</reference>
<evidence type="ECO:0000313" key="2">
    <source>
        <dbReference type="EMBL" id="SIT46377.1"/>
    </source>
</evidence>
<dbReference type="EMBL" id="CYGY02000050">
    <property type="protein sequence ID" value="SIT46377.1"/>
    <property type="molecule type" value="Genomic_DNA"/>
</dbReference>
<accession>A0A1N7SG61</accession>
<keyword evidence="3" id="KW-1185">Reference proteome</keyword>